<dbReference type="EMBL" id="CP071520">
    <property type="protein sequence ID" value="QSX94872.1"/>
    <property type="molecule type" value="Genomic_DNA"/>
</dbReference>
<dbReference type="RefSeq" id="WP_191909731.1">
    <property type="nucleotide sequence ID" value="NZ_CP071520.1"/>
</dbReference>
<gene>
    <name evidence="1" type="ORF">J3P46_19445</name>
</gene>
<reference evidence="1 2" key="1">
    <citation type="submission" date="2021-03" db="EMBL/GenBank/DDBJ databases">
        <title>Draft genome sequence of Janthinobacterium sp. strain PLB02 isolated from infected primmorphs (Lubomirskia baicalensis).</title>
        <authorList>
            <person name="Chernogor L.I."/>
            <person name="Belikov S.I."/>
            <person name="Petrushin I.S."/>
        </authorList>
    </citation>
    <scope>NUCLEOTIDE SEQUENCE [LARGE SCALE GENOMIC DNA]</scope>
    <source>
        <strain evidence="1 2">PLB02</strain>
    </source>
</reference>
<dbReference type="Proteomes" id="UP000662821">
    <property type="component" value="Chromosome"/>
</dbReference>
<dbReference type="AlphaFoldDB" id="A0AAJ4MQ27"/>
<sequence length="195" mass="19706">MQAHPTTFAVTLLGCLMLSACGGGGGDGSGSGSGSGSTSAGGTSGTSANCQYSNLISDTERKQASACGVQVSGNYAQADSGYDSVVAACKQGQKTVADTYYNGTYQKMVDYARSVSKELGCGQNNGPTLPNNTTASNYNFCVKSTTVSGKLSYEGACYGPVKSGEGGCGSGYNYVSQYASLSTCTSGGKSWLESR</sequence>
<name>A0AAJ4MQ27_9BURK</name>
<protein>
    <submittedName>
        <fullName evidence="1">Uncharacterized protein</fullName>
    </submittedName>
</protein>
<proteinExistence type="predicted"/>
<organism evidence="1 2">
    <name type="scientific">Janthinobacterium lividum</name>
    <dbReference type="NCBI Taxonomy" id="29581"/>
    <lineage>
        <taxon>Bacteria</taxon>
        <taxon>Pseudomonadati</taxon>
        <taxon>Pseudomonadota</taxon>
        <taxon>Betaproteobacteria</taxon>
        <taxon>Burkholderiales</taxon>
        <taxon>Oxalobacteraceae</taxon>
        <taxon>Janthinobacterium</taxon>
    </lineage>
</organism>
<evidence type="ECO:0000313" key="1">
    <source>
        <dbReference type="EMBL" id="QSX94872.1"/>
    </source>
</evidence>
<accession>A0AAJ4MQ27</accession>
<evidence type="ECO:0000313" key="2">
    <source>
        <dbReference type="Proteomes" id="UP000662821"/>
    </source>
</evidence>